<dbReference type="AlphaFoldDB" id="A0ABD5NBZ0"/>
<sequence>MKRRAFLAAAGVAVTGTAAASLVTGGGDGDATASALVAGSLQSVAGEVPDGSVEAHGSVTCRQYVLDDLRDPDALALADPVLFEGIAEPTLFATNALVLAGREGALPEDWRAAVRRDDVKVGRTDPQQDPLGYRTVLALRLSDLDADEHLPDMPLFPETSMLRTLESGGLDAAFCYRNMAEDHDLPYRDLPPEIDFSDPERADEYAEVSIEVNGEAIRGAPITYGAAALTDAGEPWTESLVTGRDRLEAAGFTVPSGFPERPR</sequence>
<dbReference type="SUPFAM" id="SSF53850">
    <property type="entry name" value="Periplasmic binding protein-like II"/>
    <property type="match status" value="1"/>
</dbReference>
<proteinExistence type="inferred from homology"/>
<evidence type="ECO:0000256" key="1">
    <source>
        <dbReference type="ARBA" id="ARBA00009438"/>
    </source>
</evidence>
<dbReference type="PANTHER" id="PTHR30632">
    <property type="entry name" value="MOLYBDATE-BINDING PERIPLASMIC PROTEIN"/>
    <property type="match status" value="1"/>
</dbReference>
<dbReference type="PANTHER" id="PTHR30632:SF16">
    <property type="entry name" value="MOLYBDATE_TUNGSTATE-BINDING PROTEIN WTPA"/>
    <property type="match status" value="1"/>
</dbReference>
<comment type="similarity">
    <text evidence="1">Belongs to the bacterial solute-binding protein 1 family. WtpA subfamily.</text>
</comment>
<dbReference type="Gene3D" id="3.40.190.10">
    <property type="entry name" value="Periplasmic binding protein-like II"/>
    <property type="match status" value="2"/>
</dbReference>
<dbReference type="GeneID" id="69117292"/>
<gene>
    <name evidence="2" type="ORF">ACFOKC_03540</name>
</gene>
<evidence type="ECO:0000313" key="2">
    <source>
        <dbReference type="EMBL" id="MFC3476792.1"/>
    </source>
</evidence>
<keyword evidence="3" id="KW-1185">Reference proteome</keyword>
<organism evidence="2 3">
    <name type="scientific">Halobacterium litoreum</name>
    <dbReference type="NCBI Taxonomy" id="2039234"/>
    <lineage>
        <taxon>Archaea</taxon>
        <taxon>Methanobacteriati</taxon>
        <taxon>Methanobacteriota</taxon>
        <taxon>Stenosarchaea group</taxon>
        <taxon>Halobacteria</taxon>
        <taxon>Halobacteriales</taxon>
        <taxon>Halobacteriaceae</taxon>
        <taxon>Halobacterium</taxon>
    </lineage>
</organism>
<dbReference type="EMBL" id="JBHRWN010000002">
    <property type="protein sequence ID" value="MFC3476792.1"/>
    <property type="molecule type" value="Genomic_DNA"/>
</dbReference>
<dbReference type="Pfam" id="PF13531">
    <property type="entry name" value="SBP_bac_11"/>
    <property type="match status" value="1"/>
</dbReference>
<dbReference type="RefSeq" id="WP_232572066.1">
    <property type="nucleotide sequence ID" value="NZ_CP089466.1"/>
</dbReference>
<evidence type="ECO:0000313" key="3">
    <source>
        <dbReference type="Proteomes" id="UP001595660"/>
    </source>
</evidence>
<dbReference type="Proteomes" id="UP001595660">
    <property type="component" value="Unassembled WGS sequence"/>
</dbReference>
<protein>
    <submittedName>
        <fullName evidence="2">Substrate-binding domain-containing protein</fullName>
    </submittedName>
</protein>
<comment type="caution">
    <text evidence="2">The sequence shown here is derived from an EMBL/GenBank/DDBJ whole genome shotgun (WGS) entry which is preliminary data.</text>
</comment>
<name>A0ABD5NBZ0_9EURY</name>
<accession>A0ABD5NBZ0</accession>
<reference evidence="2 3" key="1">
    <citation type="journal article" date="2019" name="Int. J. Syst. Evol. Microbiol.">
        <title>The Global Catalogue of Microorganisms (GCM) 10K type strain sequencing project: providing services to taxonomists for standard genome sequencing and annotation.</title>
        <authorList>
            <consortium name="The Broad Institute Genomics Platform"/>
            <consortium name="The Broad Institute Genome Sequencing Center for Infectious Disease"/>
            <person name="Wu L."/>
            <person name="Ma J."/>
        </authorList>
    </citation>
    <scope>NUCLEOTIDE SEQUENCE [LARGE SCALE GENOMIC DNA]</scope>
    <source>
        <strain evidence="2 3">CGMCC 1.12562</strain>
    </source>
</reference>
<dbReference type="InterPro" id="IPR050682">
    <property type="entry name" value="ModA/WtpA"/>
</dbReference>